<dbReference type="SUPFAM" id="SSF55874">
    <property type="entry name" value="ATPase domain of HSP90 chaperone/DNA topoisomerase II/histidine kinase"/>
    <property type="match status" value="1"/>
</dbReference>
<dbReference type="SUPFAM" id="SSF53822">
    <property type="entry name" value="Periplasmic binding protein-like I"/>
    <property type="match status" value="1"/>
</dbReference>
<evidence type="ECO:0000256" key="5">
    <source>
        <dbReference type="ARBA" id="ARBA00022679"/>
    </source>
</evidence>
<evidence type="ECO:0000256" key="6">
    <source>
        <dbReference type="ARBA" id="ARBA00022692"/>
    </source>
</evidence>
<dbReference type="PRINTS" id="PR00344">
    <property type="entry name" value="BCTRLSENSOR"/>
</dbReference>
<dbReference type="Gene3D" id="3.40.50.2300">
    <property type="match status" value="1"/>
</dbReference>
<evidence type="ECO:0000256" key="20">
    <source>
        <dbReference type="SAM" id="SignalP"/>
    </source>
</evidence>
<feature type="domain" description="Histidine kinase" evidence="21">
    <location>
        <begin position="580"/>
        <end position="799"/>
    </location>
</feature>
<evidence type="ECO:0000313" key="25">
    <source>
        <dbReference type="Proteomes" id="UP000092634"/>
    </source>
</evidence>
<dbReference type="SMART" id="SM00448">
    <property type="entry name" value="REC"/>
    <property type="match status" value="1"/>
</dbReference>
<comment type="function">
    <text evidence="15">Member of the two-component regulatory system BvgS/BvgA. Phosphorylates BvgA via a four-step phosphorelay in response to environmental signals.</text>
</comment>
<comment type="catalytic activity">
    <reaction evidence="1">
        <text>ATP + protein L-histidine = ADP + protein N-phospho-L-histidine.</text>
        <dbReference type="EC" id="2.7.13.3"/>
    </reaction>
</comment>
<dbReference type="PANTHER" id="PTHR43047:SF64">
    <property type="entry name" value="HISTIDINE KINASE CONTAINING CHEY-HOMOLOGOUS RECEIVER DOMAIN AND PAS DOMAIN-RELATED"/>
    <property type="match status" value="1"/>
</dbReference>
<dbReference type="SUPFAM" id="SSF55785">
    <property type="entry name" value="PYP-like sensor domain (PAS domain)"/>
    <property type="match status" value="1"/>
</dbReference>
<dbReference type="EMBL" id="MAQB02000006">
    <property type="protein sequence ID" value="OFJ47273.1"/>
    <property type="molecule type" value="Genomic_DNA"/>
</dbReference>
<evidence type="ECO:0000256" key="19">
    <source>
        <dbReference type="SAM" id="Phobius"/>
    </source>
</evidence>
<dbReference type="InterPro" id="IPR004358">
    <property type="entry name" value="Sig_transdc_His_kin-like_C"/>
</dbReference>
<evidence type="ECO:0000256" key="3">
    <source>
        <dbReference type="ARBA" id="ARBA00012438"/>
    </source>
</evidence>
<dbReference type="InterPro" id="IPR011006">
    <property type="entry name" value="CheY-like_superfamily"/>
</dbReference>
<evidence type="ECO:0000256" key="10">
    <source>
        <dbReference type="ARBA" id="ARBA00022840"/>
    </source>
</evidence>
<dbReference type="SMART" id="SM00387">
    <property type="entry name" value="HATPase_c"/>
    <property type="match status" value="1"/>
</dbReference>
<feature type="coiled-coil region" evidence="18">
    <location>
        <begin position="398"/>
        <end position="425"/>
    </location>
</feature>
<evidence type="ECO:0000256" key="16">
    <source>
        <dbReference type="ARBA" id="ARBA00070152"/>
    </source>
</evidence>
<dbReference type="SUPFAM" id="SSF52172">
    <property type="entry name" value="CheY-like"/>
    <property type="match status" value="1"/>
</dbReference>
<reference evidence="24 25" key="1">
    <citation type="submission" date="2016-10" db="EMBL/GenBank/DDBJ databases">
        <title>Updated version of Genome Assembly of Janthinobacterium lividum ERGS5:01.</title>
        <authorList>
            <person name="Kumar R."/>
            <person name="Acharya V."/>
            <person name="Singh D."/>
        </authorList>
    </citation>
    <scope>NUCLEOTIDE SEQUENCE [LARGE SCALE GENOMIC DNA]</scope>
    <source>
        <strain evidence="24 25">ERGS5:01</strain>
    </source>
</reference>
<evidence type="ECO:0000256" key="4">
    <source>
        <dbReference type="ARBA" id="ARBA00022553"/>
    </source>
</evidence>
<evidence type="ECO:0000256" key="14">
    <source>
        <dbReference type="ARBA" id="ARBA00023136"/>
    </source>
</evidence>
<comment type="caution">
    <text evidence="24">The sequence shown here is derived from an EMBL/GenBank/DDBJ whole genome shotgun (WGS) entry which is preliminary data.</text>
</comment>
<dbReference type="PROSITE" id="PS50110">
    <property type="entry name" value="RESPONSE_REGULATORY"/>
    <property type="match status" value="1"/>
</dbReference>
<feature type="modified residue" description="4-aspartylphosphate" evidence="17">
    <location>
        <position position="873"/>
    </location>
</feature>
<evidence type="ECO:0000256" key="8">
    <source>
        <dbReference type="ARBA" id="ARBA00022741"/>
    </source>
</evidence>
<dbReference type="CDD" id="cd16922">
    <property type="entry name" value="HATPase_EvgS-ArcB-TorS-like"/>
    <property type="match status" value="1"/>
</dbReference>
<dbReference type="Pfam" id="PF02518">
    <property type="entry name" value="HATPase_c"/>
    <property type="match status" value="1"/>
</dbReference>
<dbReference type="GO" id="GO:0000155">
    <property type="term" value="F:phosphorelay sensor kinase activity"/>
    <property type="evidence" value="ECO:0007669"/>
    <property type="project" value="InterPro"/>
</dbReference>
<dbReference type="EC" id="2.7.13.3" evidence="3"/>
<dbReference type="AlphaFoldDB" id="A0A1E8PLT9"/>
<feature type="domain" description="PAS" evidence="23">
    <location>
        <begin position="415"/>
        <end position="473"/>
    </location>
</feature>
<dbReference type="Gene3D" id="1.10.287.130">
    <property type="match status" value="1"/>
</dbReference>
<feature type="transmembrane region" description="Helical" evidence="19">
    <location>
        <begin position="379"/>
        <end position="400"/>
    </location>
</feature>
<protein>
    <recommendedName>
        <fullName evidence="16">Virulence sensor protein BvgS</fullName>
        <ecNumber evidence="3">2.7.13.3</ecNumber>
    </recommendedName>
</protein>
<keyword evidence="14 19" id="KW-0472">Membrane</keyword>
<dbReference type="Pfam" id="PF00512">
    <property type="entry name" value="HisKA"/>
    <property type="match status" value="1"/>
</dbReference>
<feature type="signal peptide" evidence="20">
    <location>
        <begin position="1"/>
        <end position="41"/>
    </location>
</feature>
<dbReference type="SUPFAM" id="SSF47384">
    <property type="entry name" value="Homodimeric domain of signal transducing histidine kinase"/>
    <property type="match status" value="1"/>
</dbReference>
<dbReference type="InterPro" id="IPR035965">
    <property type="entry name" value="PAS-like_dom_sf"/>
</dbReference>
<dbReference type="InterPro" id="IPR028082">
    <property type="entry name" value="Peripla_BP_I"/>
</dbReference>
<evidence type="ECO:0000256" key="9">
    <source>
        <dbReference type="ARBA" id="ARBA00022777"/>
    </source>
</evidence>
<evidence type="ECO:0000256" key="2">
    <source>
        <dbReference type="ARBA" id="ARBA00004370"/>
    </source>
</evidence>
<evidence type="ECO:0000256" key="17">
    <source>
        <dbReference type="PROSITE-ProRule" id="PRU00169"/>
    </source>
</evidence>
<dbReference type="Pfam" id="PF13426">
    <property type="entry name" value="PAS_9"/>
    <property type="match status" value="1"/>
</dbReference>
<accession>A0A1E8PLT9</accession>
<dbReference type="Proteomes" id="UP000092634">
    <property type="component" value="Unassembled WGS sequence"/>
</dbReference>
<dbReference type="CDD" id="cd00130">
    <property type="entry name" value="PAS"/>
    <property type="match status" value="1"/>
</dbReference>
<dbReference type="Gene3D" id="3.30.450.20">
    <property type="entry name" value="PAS domain"/>
    <property type="match status" value="1"/>
</dbReference>
<evidence type="ECO:0000259" key="23">
    <source>
        <dbReference type="PROSITE" id="PS50112"/>
    </source>
</evidence>
<keyword evidence="8" id="KW-0547">Nucleotide-binding</keyword>
<keyword evidence="9" id="KW-0418">Kinase</keyword>
<dbReference type="InterPro" id="IPR003661">
    <property type="entry name" value="HisK_dim/P_dom"/>
</dbReference>
<dbReference type="InterPro" id="IPR000014">
    <property type="entry name" value="PAS"/>
</dbReference>
<dbReference type="GO" id="GO:0005524">
    <property type="term" value="F:ATP binding"/>
    <property type="evidence" value="ECO:0007669"/>
    <property type="project" value="UniProtKB-KW"/>
</dbReference>
<evidence type="ECO:0000256" key="1">
    <source>
        <dbReference type="ARBA" id="ARBA00000085"/>
    </source>
</evidence>
<evidence type="ECO:0000313" key="24">
    <source>
        <dbReference type="EMBL" id="OFJ47273.1"/>
    </source>
</evidence>
<keyword evidence="13" id="KW-0843">Virulence</keyword>
<keyword evidence="11 19" id="KW-1133">Transmembrane helix</keyword>
<dbReference type="FunFam" id="1.10.287.130:FF:000004">
    <property type="entry name" value="Ethylene receptor 1"/>
    <property type="match status" value="1"/>
</dbReference>
<name>A0A1E8PLT9_9BURK</name>
<evidence type="ECO:0000256" key="13">
    <source>
        <dbReference type="ARBA" id="ARBA00023026"/>
    </source>
</evidence>
<evidence type="ECO:0000256" key="11">
    <source>
        <dbReference type="ARBA" id="ARBA00022989"/>
    </source>
</evidence>
<feature type="chain" id="PRO_5009214448" description="Virulence sensor protein BvgS" evidence="20">
    <location>
        <begin position="42"/>
        <end position="1034"/>
    </location>
</feature>
<dbReference type="GO" id="GO:0016020">
    <property type="term" value="C:membrane"/>
    <property type="evidence" value="ECO:0007669"/>
    <property type="project" value="UniProtKB-SubCell"/>
</dbReference>
<dbReference type="CDD" id="cd17546">
    <property type="entry name" value="REC_hyHK_CKI1_RcsC-like"/>
    <property type="match status" value="1"/>
</dbReference>
<evidence type="ECO:0000256" key="18">
    <source>
        <dbReference type="SAM" id="Coils"/>
    </source>
</evidence>
<dbReference type="PROSITE" id="PS50112">
    <property type="entry name" value="PAS"/>
    <property type="match status" value="1"/>
</dbReference>
<evidence type="ECO:0000256" key="12">
    <source>
        <dbReference type="ARBA" id="ARBA00023012"/>
    </source>
</evidence>
<proteinExistence type="predicted"/>
<comment type="subcellular location">
    <subcellularLocation>
        <location evidence="2">Membrane</location>
    </subcellularLocation>
</comment>
<dbReference type="SMART" id="SM00091">
    <property type="entry name" value="PAS"/>
    <property type="match status" value="1"/>
</dbReference>
<evidence type="ECO:0000259" key="21">
    <source>
        <dbReference type="PROSITE" id="PS50109"/>
    </source>
</evidence>
<dbReference type="Gene3D" id="3.30.565.10">
    <property type="entry name" value="Histidine kinase-like ATPase, C-terminal domain"/>
    <property type="match status" value="1"/>
</dbReference>
<keyword evidence="5" id="KW-0808">Transferase</keyword>
<keyword evidence="4 17" id="KW-0597">Phosphoprotein</keyword>
<dbReference type="FunFam" id="3.30.565.10:FF:000010">
    <property type="entry name" value="Sensor histidine kinase RcsC"/>
    <property type="match status" value="1"/>
</dbReference>
<dbReference type="InterPro" id="IPR001789">
    <property type="entry name" value="Sig_transdc_resp-reg_receiver"/>
</dbReference>
<organism evidence="24 25">
    <name type="scientific">Janthinobacterium lividum</name>
    <dbReference type="NCBI Taxonomy" id="29581"/>
    <lineage>
        <taxon>Bacteria</taxon>
        <taxon>Pseudomonadati</taxon>
        <taxon>Pseudomonadota</taxon>
        <taxon>Betaproteobacteria</taxon>
        <taxon>Burkholderiales</taxon>
        <taxon>Oxalobacteraceae</taxon>
        <taxon>Janthinobacterium</taxon>
    </lineage>
</organism>
<sequence length="1034" mass="112457">MMRDVSGGSRPGGKMGRAAVRRCWRALLLGFCIAAPGAALSASASASASALTAAAAPPHHGQRVLFLNAYEYGRGGVESYTRTYVAAMAAAGLASEDIMVEYLNLNTQGDPALRNEMRDLLLLRYTQVMGRKADLIIAMQQPALDYLLSDLVPLTHGVPVLAINSSGKALPPGSPPAIWQQKANVDFPGTLAQAMALFPETKTIVMAVGTSEADQALKRSMQQAALAWQGKVIMRYLDKLTLAQMRAEVAHLPADTVLVAGNVNRDVDGAIATPVQFSMQLARLANVPTFGMYNAALGKGILGGSILHIEQAAQQVAQMSLAVLAGQAPTAPGTLLPPARLLPMYDWEQLQRWDADISRLPPHTVFFNRPPQLWQEHRLAVLLAGGVFIVMTGLLSILLLQRRRLRRAESEARESEQRFRILVEHAPEAILVYDLDLDRFVDANSSAQRMLGLSREALLARGPFDLYSCNQPDGLPLGLMMEEHLRRAMLGEPVLVERNVRRADGSIFPCEVRLVKLPMDGRRLMRSGIVDISERKHSEQELLGYRDHLEELVQQRTAALSVAVTEAESANRAKSVFLANMSHELRTPLNSVIGFSQMMADSSSMFEEEKHNLAIINRAGHHLLTLINDILELSKIEAGRMHLQTGPVDLNGVLDEVLEMVRMRSSEQGIALQLERFGVPPLVRLDGAKLRQVLLNLLSNALKFIEHGSVTLSLTCQAAEGGQMALAFAVRDTGSGIAEEDMERIFEPFVQADSAVAQAGTGLGLTISREFVRLMGGELSVESTLGAGAVFRFDLRAPLLQQAAVPALAPGRVARLPPGQRGRMVLLVDDDDNCRKLLSGLLAPLGFQLQEAAGGAQAQAMLAAQRYDMVLSDWRMPDMDGLALTRWLRAQTTLVQPRLVIMTASAFEEEKQEALAAGADGFLRKPIEQEHLFAMLEQQLGVRFQRTAAAPPCVPVAAFDLQQALGQLGATERQALLEAVQALDLRRSTIVLAGVATSLPQLSAHIAAMLEQHQYQSLCTLLAQLDCEPQGEDA</sequence>
<evidence type="ECO:0000256" key="15">
    <source>
        <dbReference type="ARBA" id="ARBA00058004"/>
    </source>
</evidence>
<dbReference type="CDD" id="cd00082">
    <property type="entry name" value="HisKA"/>
    <property type="match status" value="1"/>
</dbReference>
<dbReference type="Pfam" id="PF00072">
    <property type="entry name" value="Response_reg"/>
    <property type="match status" value="1"/>
</dbReference>
<dbReference type="InterPro" id="IPR036097">
    <property type="entry name" value="HisK_dim/P_sf"/>
</dbReference>
<dbReference type="NCBIfam" id="TIGR00229">
    <property type="entry name" value="sensory_box"/>
    <property type="match status" value="1"/>
</dbReference>
<keyword evidence="10" id="KW-0067">ATP-binding</keyword>
<gene>
    <name evidence="24" type="ORF">BA896_015790</name>
</gene>
<dbReference type="PANTHER" id="PTHR43047">
    <property type="entry name" value="TWO-COMPONENT HISTIDINE PROTEIN KINASE"/>
    <property type="match status" value="1"/>
</dbReference>
<dbReference type="InterPro" id="IPR036890">
    <property type="entry name" value="HATPase_C_sf"/>
</dbReference>
<keyword evidence="7 20" id="KW-0732">Signal</keyword>
<evidence type="ECO:0000259" key="22">
    <source>
        <dbReference type="PROSITE" id="PS50110"/>
    </source>
</evidence>
<dbReference type="InterPro" id="IPR005467">
    <property type="entry name" value="His_kinase_dom"/>
</dbReference>
<dbReference type="SMART" id="SM00388">
    <property type="entry name" value="HisKA"/>
    <property type="match status" value="1"/>
</dbReference>
<dbReference type="InterPro" id="IPR003594">
    <property type="entry name" value="HATPase_dom"/>
</dbReference>
<evidence type="ECO:0000256" key="7">
    <source>
        <dbReference type="ARBA" id="ARBA00022729"/>
    </source>
</evidence>
<keyword evidence="18" id="KW-0175">Coiled coil</keyword>
<feature type="domain" description="Response regulatory" evidence="22">
    <location>
        <begin position="824"/>
        <end position="940"/>
    </location>
</feature>
<keyword evidence="12" id="KW-0902">Two-component regulatory system</keyword>
<dbReference type="PROSITE" id="PS50109">
    <property type="entry name" value="HIS_KIN"/>
    <property type="match status" value="1"/>
</dbReference>
<keyword evidence="6 19" id="KW-0812">Transmembrane</keyword>